<organism evidence="1 2">
    <name type="scientific">Salmonella enterica subsp. enterica serovar Sanjuan</name>
    <dbReference type="NCBI Taxonomy" id="1160765"/>
    <lineage>
        <taxon>Bacteria</taxon>
        <taxon>Pseudomonadati</taxon>
        <taxon>Pseudomonadota</taxon>
        <taxon>Gammaproteobacteria</taxon>
        <taxon>Enterobacterales</taxon>
        <taxon>Enterobacteriaceae</taxon>
        <taxon>Salmonella</taxon>
    </lineage>
</organism>
<dbReference type="Proteomes" id="UP000276345">
    <property type="component" value="Chromosome"/>
</dbReference>
<gene>
    <name evidence="1" type="primary">SBOV06101_3</name>
    <name evidence="1" type="ORF">NCTC7406_03656</name>
</gene>
<name>A0A3S5DBZ4_SALET</name>
<dbReference type="AlphaFoldDB" id="A0A3S5DBZ4"/>
<accession>A0A3S5DBZ4</accession>
<sequence length="185" mass="21831">MPCCPHSTLESDPQGFKRLRQAYEEAQHWAASPAEDVKTEEVATNMKYWWRSGNCWHQTRDRFQPSAWQKFIQQLNQCSMDEIDKLRWQLCDIAMKTETISLSCLALLAQRLNWQPQEADDDAEGEELEAFLETVKRGDAFDLLSLAKLPLVVQDQTDAYFFKLEHIWRFYPEHLPTLYRFREPG</sequence>
<evidence type="ECO:0000313" key="1">
    <source>
        <dbReference type="EMBL" id="VEA08454.1"/>
    </source>
</evidence>
<proteinExistence type="predicted"/>
<evidence type="ECO:0000313" key="2">
    <source>
        <dbReference type="Proteomes" id="UP000276345"/>
    </source>
</evidence>
<dbReference type="EMBL" id="LR134142">
    <property type="protein sequence ID" value="VEA08454.1"/>
    <property type="molecule type" value="Genomic_DNA"/>
</dbReference>
<reference evidence="1 2" key="1">
    <citation type="submission" date="2018-12" db="EMBL/GenBank/DDBJ databases">
        <authorList>
            <consortium name="Pathogen Informatics"/>
        </authorList>
    </citation>
    <scope>NUCLEOTIDE SEQUENCE [LARGE SCALE GENOMIC DNA]</scope>
    <source>
        <strain evidence="1 2">NCTC7406</strain>
    </source>
</reference>
<protein>
    <submittedName>
        <fullName evidence="1">DnaJ domain protein</fullName>
    </submittedName>
</protein>